<evidence type="ECO:0000313" key="13">
    <source>
        <dbReference type="Proteomes" id="UP000095601"/>
    </source>
</evidence>
<gene>
    <name evidence="12" type="ORF">BHF72_2150</name>
</gene>
<dbReference type="PATRIC" id="fig|237258.4.peg.2311"/>
<evidence type="ECO:0000256" key="7">
    <source>
        <dbReference type="ARBA" id="ARBA00023237"/>
    </source>
</evidence>
<evidence type="ECO:0000256" key="5">
    <source>
        <dbReference type="ARBA" id="ARBA00023077"/>
    </source>
</evidence>
<dbReference type="InterPro" id="IPR023996">
    <property type="entry name" value="TonB-dep_OMP_SusC/RagA"/>
</dbReference>
<dbReference type="InterPro" id="IPR039426">
    <property type="entry name" value="TonB-dep_rcpt-like"/>
</dbReference>
<keyword evidence="6 8" id="KW-0472">Membrane</keyword>
<dbReference type="InterPro" id="IPR023997">
    <property type="entry name" value="TonB-dep_OMP_SusC/RagA_CS"/>
</dbReference>
<dbReference type="SUPFAM" id="SSF56935">
    <property type="entry name" value="Porins"/>
    <property type="match status" value="1"/>
</dbReference>
<sequence>MRNYSKVLKIAPAFLLAGTIMLEAQQRDSIKQKDIEQVVLIGYGKQKKSDLTGSITALSEKDFNKGAITSAEGLLNGRTSGVVVTQSGTPGNDAVIRVRGGSSLLSSNDPLIVIDGLPVEGGLSSINPNDIESFSILKDASSTAIYGNRGSNGVILITTKKGSKKKLQVSFNSFTTYNTLAKNVDVYNGDQFREIINTMAPDKANLLGTANTNWQDLIFRNTASFDSNLSLMGNLFDKIPSRLSIGHTENEGLLLTSNYKRSTASFTLNPTLFDNHLKLNISGNYTYAFRTNADEGAIGSAISYDPTQSPYDAQTPFAGYREWYQQDGAKYFFRGTSNPLSQLLERRNIGNHHRFYGNINLDYKFHFLPELRLIVNAGIDKQEGDGKTEISSFARAGYWNGLPVGNYTETNYDNFNKNLNTQLNYIKNFGKLSFDLLGGYEYQNFDYKNYNSANQLLYVLDPNNNVADTYTDPGVNLQAFFGRLNLGWNNNRYLVTVNYRRDGSSRFSKENRWGNFGGAAFAWKMHEDLFKDNSTINELKLRLSVGAVGQQDIGGYKIDYFKQYDVSTNAYYQFGTGANTYYLIARPKGYNQNLTWESSTKYNAGLDFSLFSRRLSGNVDVYLADTKDLLSIVAEGALQNLRVLGPKNIGSLQSKGLDFNLNYQMFKKENFTLDVNYNLSYNHLEITELFTDNIPQGGVGLGGYVQTHKVGLAPFSYWVYQQVYDSTGKPIEGVYVDRNGDGTIDSFDKYNYKKPQADVTMGLMIDGTFMKNWDYSMAWRASFGNYVYDQVNADRAYFSTINNVVDNTLANSPLDFAKTGFAFANKESDYYIKNASYLKLDNVTLGYTIRNNNFIGDRTSLRIYGGVQNALIISDYKGLDPEVFNNGLDGVIYPRARMYMLGVNVNF</sequence>
<feature type="domain" description="TonB-dependent receptor plug" evidence="11">
    <location>
        <begin position="48"/>
        <end position="154"/>
    </location>
</feature>
<evidence type="ECO:0000256" key="6">
    <source>
        <dbReference type="ARBA" id="ARBA00023136"/>
    </source>
</evidence>
<dbReference type="Gene3D" id="2.170.130.10">
    <property type="entry name" value="TonB-dependent receptor, plug domain"/>
    <property type="match status" value="1"/>
</dbReference>
<dbReference type="NCBIfam" id="TIGR04057">
    <property type="entry name" value="SusC_RagA_signa"/>
    <property type="match status" value="1"/>
</dbReference>
<evidence type="ECO:0000256" key="1">
    <source>
        <dbReference type="ARBA" id="ARBA00004571"/>
    </source>
</evidence>
<comment type="similarity">
    <text evidence="8 9">Belongs to the TonB-dependent receptor family.</text>
</comment>
<evidence type="ECO:0000259" key="10">
    <source>
        <dbReference type="Pfam" id="PF00593"/>
    </source>
</evidence>
<dbReference type="InterPro" id="IPR036942">
    <property type="entry name" value="Beta-barrel_TonB_sf"/>
</dbReference>
<evidence type="ECO:0000256" key="9">
    <source>
        <dbReference type="RuleBase" id="RU003357"/>
    </source>
</evidence>
<dbReference type="KEGG" id="cnr:EB819_04030"/>
<organism evidence="12 13">
    <name type="scientific">Cloacibacterium normanense</name>
    <dbReference type="NCBI Taxonomy" id="237258"/>
    <lineage>
        <taxon>Bacteria</taxon>
        <taxon>Pseudomonadati</taxon>
        <taxon>Bacteroidota</taxon>
        <taxon>Flavobacteriia</taxon>
        <taxon>Flavobacteriales</taxon>
        <taxon>Weeksellaceae</taxon>
    </lineage>
</organism>
<dbReference type="Pfam" id="PF07715">
    <property type="entry name" value="Plug"/>
    <property type="match status" value="1"/>
</dbReference>
<evidence type="ECO:0000256" key="4">
    <source>
        <dbReference type="ARBA" id="ARBA00022692"/>
    </source>
</evidence>
<keyword evidence="13" id="KW-1185">Reference proteome</keyword>
<evidence type="ECO:0000256" key="3">
    <source>
        <dbReference type="ARBA" id="ARBA00022452"/>
    </source>
</evidence>
<keyword evidence="2 8" id="KW-0813">Transport</keyword>
<evidence type="ECO:0000313" key="12">
    <source>
        <dbReference type="EMBL" id="OEL11280.1"/>
    </source>
</evidence>
<evidence type="ECO:0000256" key="2">
    <source>
        <dbReference type="ARBA" id="ARBA00022448"/>
    </source>
</evidence>
<dbReference type="InterPro" id="IPR000531">
    <property type="entry name" value="Beta-barrel_TonB"/>
</dbReference>
<comment type="subcellular location">
    <subcellularLocation>
        <location evidence="1 8">Cell outer membrane</location>
        <topology evidence="1 8">Multi-pass membrane protein</topology>
    </subcellularLocation>
</comment>
<reference evidence="12 13" key="1">
    <citation type="submission" date="2016-09" db="EMBL/GenBank/DDBJ databases">
        <authorList>
            <person name="Capua I."/>
            <person name="De Benedictis P."/>
            <person name="Joannis T."/>
            <person name="Lombin L.H."/>
            <person name="Cattoli G."/>
        </authorList>
    </citation>
    <scope>NUCLEOTIDE SEQUENCE [LARGE SCALE GENOMIC DNA]</scope>
    <source>
        <strain evidence="12 13">NRS-1</strain>
    </source>
</reference>
<dbReference type="NCBIfam" id="TIGR04056">
    <property type="entry name" value="OMP_RagA_SusC"/>
    <property type="match status" value="1"/>
</dbReference>
<name>A0A1E5UEH9_9FLAO</name>
<dbReference type="RefSeq" id="WP_069798254.1">
    <property type="nucleotide sequence ID" value="NZ_CP034157.1"/>
</dbReference>
<dbReference type="OrthoDB" id="9768177at2"/>
<dbReference type="GO" id="GO:0009279">
    <property type="term" value="C:cell outer membrane"/>
    <property type="evidence" value="ECO:0007669"/>
    <property type="project" value="UniProtKB-SubCell"/>
</dbReference>
<dbReference type="InterPro" id="IPR037066">
    <property type="entry name" value="Plug_dom_sf"/>
</dbReference>
<evidence type="ECO:0000256" key="8">
    <source>
        <dbReference type="PROSITE-ProRule" id="PRU01360"/>
    </source>
</evidence>
<dbReference type="Gene3D" id="2.40.170.20">
    <property type="entry name" value="TonB-dependent receptor, beta-barrel domain"/>
    <property type="match status" value="1"/>
</dbReference>
<feature type="domain" description="TonB-dependent receptor-like beta-barrel" evidence="10">
    <location>
        <begin position="312"/>
        <end position="869"/>
    </location>
</feature>
<dbReference type="AlphaFoldDB" id="A0A1E5UEH9"/>
<keyword evidence="4 8" id="KW-0812">Transmembrane</keyword>
<keyword evidence="7 8" id="KW-0998">Cell outer membrane</keyword>
<dbReference type="Proteomes" id="UP000095601">
    <property type="component" value="Unassembled WGS sequence"/>
</dbReference>
<evidence type="ECO:0000259" key="11">
    <source>
        <dbReference type="Pfam" id="PF07715"/>
    </source>
</evidence>
<dbReference type="PROSITE" id="PS52016">
    <property type="entry name" value="TONB_DEPENDENT_REC_3"/>
    <property type="match status" value="1"/>
</dbReference>
<dbReference type="EMBL" id="MKGI01000043">
    <property type="protein sequence ID" value="OEL11280.1"/>
    <property type="molecule type" value="Genomic_DNA"/>
</dbReference>
<keyword evidence="5 9" id="KW-0798">TonB box</keyword>
<dbReference type="STRING" id="237258.SAMN04489756_10139"/>
<accession>A0A1E5UEH9</accession>
<keyword evidence="3 8" id="KW-1134">Transmembrane beta strand</keyword>
<dbReference type="Pfam" id="PF00593">
    <property type="entry name" value="TonB_dep_Rec_b-barrel"/>
    <property type="match status" value="1"/>
</dbReference>
<dbReference type="InterPro" id="IPR012910">
    <property type="entry name" value="Plug_dom"/>
</dbReference>
<comment type="caution">
    <text evidence="12">The sequence shown here is derived from an EMBL/GenBank/DDBJ whole genome shotgun (WGS) entry which is preliminary data.</text>
</comment>
<protein>
    <submittedName>
        <fullName evidence="12">TonB-linked outer membrane, SusC/RagA family protein</fullName>
    </submittedName>
</protein>
<proteinExistence type="inferred from homology"/>